<proteinExistence type="predicted"/>
<sequence>MPQTDLALSIHVTGALIPPSSARRHQQLPSAAYAFLDISPGSRGITCGSTHT</sequence>
<comment type="caution">
    <text evidence="1">The sequence shown here is derived from an EMBL/GenBank/DDBJ whole genome shotgun (WGS) entry which is preliminary data.</text>
</comment>
<protein>
    <submittedName>
        <fullName evidence="1">Uncharacterized protein</fullName>
    </submittedName>
</protein>
<reference evidence="1 2" key="1">
    <citation type="submission" date="2018-10" db="EMBL/GenBank/DDBJ databases">
        <authorList>
            <person name="Ekblom R."/>
            <person name="Jareborg N."/>
        </authorList>
    </citation>
    <scope>NUCLEOTIDE SEQUENCE [LARGE SCALE GENOMIC DNA]</scope>
    <source>
        <tissue evidence="1">Muscle</tissue>
    </source>
</reference>
<dbReference type="EMBL" id="CYRY02045780">
    <property type="protein sequence ID" value="VCX41316.1"/>
    <property type="molecule type" value="Genomic_DNA"/>
</dbReference>
<dbReference type="AlphaFoldDB" id="A0A9X9MB91"/>
<gene>
    <name evidence="1" type="ORF">BN2614_LOCUS2</name>
</gene>
<keyword evidence="2" id="KW-1185">Reference proteome</keyword>
<evidence type="ECO:0000313" key="2">
    <source>
        <dbReference type="Proteomes" id="UP000269945"/>
    </source>
</evidence>
<dbReference type="Proteomes" id="UP000269945">
    <property type="component" value="Unassembled WGS sequence"/>
</dbReference>
<organism evidence="1 2">
    <name type="scientific">Gulo gulo</name>
    <name type="common">Wolverine</name>
    <name type="synonym">Gluton</name>
    <dbReference type="NCBI Taxonomy" id="48420"/>
    <lineage>
        <taxon>Eukaryota</taxon>
        <taxon>Metazoa</taxon>
        <taxon>Chordata</taxon>
        <taxon>Craniata</taxon>
        <taxon>Vertebrata</taxon>
        <taxon>Euteleostomi</taxon>
        <taxon>Mammalia</taxon>
        <taxon>Eutheria</taxon>
        <taxon>Laurasiatheria</taxon>
        <taxon>Carnivora</taxon>
        <taxon>Caniformia</taxon>
        <taxon>Musteloidea</taxon>
        <taxon>Mustelidae</taxon>
        <taxon>Guloninae</taxon>
        <taxon>Gulo</taxon>
    </lineage>
</organism>
<evidence type="ECO:0000313" key="1">
    <source>
        <dbReference type="EMBL" id="VCX41316.1"/>
    </source>
</evidence>
<name>A0A9X9MB91_GULGU</name>
<accession>A0A9X9MB91</accession>